<dbReference type="PANTHER" id="PTHR43527">
    <property type="entry name" value="4-DIPHOSPHOCYTIDYL-2-C-METHYL-D-ERYTHRITOL KINASE, CHLOROPLASTIC"/>
    <property type="match status" value="1"/>
</dbReference>
<dbReference type="EMBL" id="PGFE01000004">
    <property type="protein sequence ID" value="PJJ69852.1"/>
    <property type="molecule type" value="Genomic_DNA"/>
</dbReference>
<keyword evidence="7 9" id="KW-0067">ATP-binding</keyword>
<comment type="catalytic activity">
    <reaction evidence="9">
        <text>4-CDP-2-C-methyl-D-erythritol + ATP = 4-CDP-2-C-methyl-D-erythritol 2-phosphate + ADP + H(+)</text>
        <dbReference type="Rhea" id="RHEA:18437"/>
        <dbReference type="ChEBI" id="CHEBI:15378"/>
        <dbReference type="ChEBI" id="CHEBI:30616"/>
        <dbReference type="ChEBI" id="CHEBI:57823"/>
        <dbReference type="ChEBI" id="CHEBI:57919"/>
        <dbReference type="ChEBI" id="CHEBI:456216"/>
        <dbReference type="EC" id="2.7.1.148"/>
    </reaction>
</comment>
<comment type="caution">
    <text evidence="12">The sequence shown here is derived from an EMBL/GenBank/DDBJ whole genome shotgun (WGS) entry which is preliminary data.</text>
</comment>
<dbReference type="Gene3D" id="3.30.70.890">
    <property type="entry name" value="GHMP kinase, C-terminal domain"/>
    <property type="match status" value="1"/>
</dbReference>
<dbReference type="Proteomes" id="UP000231693">
    <property type="component" value="Unassembled WGS sequence"/>
</dbReference>
<dbReference type="Pfam" id="PF08544">
    <property type="entry name" value="GHMP_kinases_C"/>
    <property type="match status" value="1"/>
</dbReference>
<evidence type="ECO:0000256" key="2">
    <source>
        <dbReference type="ARBA" id="ARBA00012052"/>
    </source>
</evidence>
<evidence type="ECO:0000313" key="13">
    <source>
        <dbReference type="Proteomes" id="UP000231693"/>
    </source>
</evidence>
<evidence type="ECO:0000256" key="3">
    <source>
        <dbReference type="ARBA" id="ARBA00017473"/>
    </source>
</evidence>
<name>A0A2M9CDB5_9CELL</name>
<feature type="domain" description="GHMP kinase C-terminal" evidence="11">
    <location>
        <begin position="215"/>
        <end position="291"/>
    </location>
</feature>
<dbReference type="GO" id="GO:0019288">
    <property type="term" value="P:isopentenyl diphosphate biosynthetic process, methylerythritol 4-phosphate pathway"/>
    <property type="evidence" value="ECO:0007669"/>
    <property type="project" value="UniProtKB-UniRule"/>
</dbReference>
<dbReference type="GO" id="GO:0005524">
    <property type="term" value="F:ATP binding"/>
    <property type="evidence" value="ECO:0007669"/>
    <property type="project" value="UniProtKB-UniRule"/>
</dbReference>
<evidence type="ECO:0000256" key="8">
    <source>
        <dbReference type="ARBA" id="ARBA00032554"/>
    </source>
</evidence>
<dbReference type="Pfam" id="PF00288">
    <property type="entry name" value="GHMP_kinases_N"/>
    <property type="match status" value="1"/>
</dbReference>
<protein>
    <recommendedName>
        <fullName evidence="3 9">4-diphosphocytidyl-2-C-methyl-D-erythritol kinase</fullName>
        <shortName evidence="9">CMK</shortName>
        <ecNumber evidence="2 9">2.7.1.148</ecNumber>
    </recommendedName>
    <alternativeName>
        <fullName evidence="8 9">4-(cytidine-5'-diphospho)-2-C-methyl-D-erythritol kinase</fullName>
    </alternativeName>
</protein>
<evidence type="ECO:0000256" key="5">
    <source>
        <dbReference type="ARBA" id="ARBA00022741"/>
    </source>
</evidence>
<sequence length="312" mass="31476">MSRLVPVPRPSVRVRAPGKVNLALCVGAPREDGYHPLVTIFQAVSLVEDLELTTTPEGSGISLAVSGLHAEAVPTDATNLAWRAVELVAARLGVEPDVRIDIVKGVPVGGGMAGGSADAAAALVAADHLWDGGLPRDELHGLAAELGSDVPFGLLGHTAVGTGRGHLLTPAMTRGDLHWAFATRTRGLSTPAVFRAFDEHVGGPDELAPDDVAPLMAALRRGDAVAVGAALRNDLQAASLALAPELAETIEVAEGAGSLGAIVSGSGPTVAALARSRQHALAICAAWTAAGVADDVHTATGPVAGARVVTAV</sequence>
<dbReference type="InterPro" id="IPR013750">
    <property type="entry name" value="GHMP_kinase_C_dom"/>
</dbReference>
<dbReference type="NCBIfam" id="NF002870">
    <property type="entry name" value="PRK03188.1"/>
    <property type="match status" value="1"/>
</dbReference>
<dbReference type="PANTHER" id="PTHR43527:SF2">
    <property type="entry name" value="4-DIPHOSPHOCYTIDYL-2-C-METHYL-D-ERYTHRITOL KINASE, CHLOROPLASTIC"/>
    <property type="match status" value="1"/>
</dbReference>
<comment type="function">
    <text evidence="9">Catalyzes the phosphorylation of the position 2 hydroxy group of 4-diphosphocytidyl-2C-methyl-D-erythritol.</text>
</comment>
<evidence type="ECO:0000256" key="7">
    <source>
        <dbReference type="ARBA" id="ARBA00022840"/>
    </source>
</evidence>
<evidence type="ECO:0000256" key="4">
    <source>
        <dbReference type="ARBA" id="ARBA00022679"/>
    </source>
</evidence>
<dbReference type="InterPro" id="IPR020568">
    <property type="entry name" value="Ribosomal_Su5_D2-typ_SF"/>
</dbReference>
<dbReference type="InterPro" id="IPR036554">
    <property type="entry name" value="GHMP_kinase_C_sf"/>
</dbReference>
<dbReference type="GO" id="GO:0016114">
    <property type="term" value="P:terpenoid biosynthetic process"/>
    <property type="evidence" value="ECO:0007669"/>
    <property type="project" value="UniProtKB-UniRule"/>
</dbReference>
<evidence type="ECO:0000259" key="10">
    <source>
        <dbReference type="Pfam" id="PF00288"/>
    </source>
</evidence>
<feature type="active site" evidence="9">
    <location>
        <position position="149"/>
    </location>
</feature>
<keyword evidence="4 9" id="KW-0808">Transferase</keyword>
<comment type="similarity">
    <text evidence="1 9">Belongs to the GHMP kinase family. IspE subfamily.</text>
</comment>
<dbReference type="GO" id="GO:0050515">
    <property type="term" value="F:4-(cytidine 5'-diphospho)-2-C-methyl-D-erythritol kinase activity"/>
    <property type="evidence" value="ECO:0007669"/>
    <property type="project" value="UniProtKB-UniRule"/>
</dbReference>
<dbReference type="NCBIfam" id="TIGR00154">
    <property type="entry name" value="ispE"/>
    <property type="match status" value="1"/>
</dbReference>
<gene>
    <name evidence="9" type="primary">ispE</name>
    <name evidence="12" type="ORF">CLV28_2327</name>
</gene>
<dbReference type="InterPro" id="IPR004424">
    <property type="entry name" value="IspE"/>
</dbReference>
<feature type="domain" description="GHMP kinase N-terminal" evidence="10">
    <location>
        <begin position="79"/>
        <end position="156"/>
    </location>
</feature>
<dbReference type="SUPFAM" id="SSF55060">
    <property type="entry name" value="GHMP Kinase, C-terminal domain"/>
    <property type="match status" value="1"/>
</dbReference>
<keyword evidence="6 9" id="KW-0418">Kinase</keyword>
<dbReference type="InterPro" id="IPR014721">
    <property type="entry name" value="Ribsml_uS5_D2-typ_fold_subgr"/>
</dbReference>
<evidence type="ECO:0000256" key="9">
    <source>
        <dbReference type="HAMAP-Rule" id="MF_00061"/>
    </source>
</evidence>
<evidence type="ECO:0000256" key="1">
    <source>
        <dbReference type="ARBA" id="ARBA00009684"/>
    </source>
</evidence>
<keyword evidence="9" id="KW-0414">Isoprene biosynthesis</keyword>
<feature type="binding site" evidence="9">
    <location>
        <begin position="107"/>
        <end position="117"/>
    </location>
    <ligand>
        <name>ATP</name>
        <dbReference type="ChEBI" id="CHEBI:30616"/>
    </ligand>
</feature>
<proteinExistence type="inferred from homology"/>
<dbReference type="SUPFAM" id="SSF54211">
    <property type="entry name" value="Ribosomal protein S5 domain 2-like"/>
    <property type="match status" value="1"/>
</dbReference>
<dbReference type="InterPro" id="IPR006204">
    <property type="entry name" value="GHMP_kinase_N_dom"/>
</dbReference>
<keyword evidence="13" id="KW-1185">Reference proteome</keyword>
<reference evidence="12 13" key="1">
    <citation type="submission" date="2017-11" db="EMBL/GenBank/DDBJ databases">
        <title>Genomic Encyclopedia of Archaeal and Bacterial Type Strains, Phase II (KMG-II): From Individual Species to Whole Genera.</title>
        <authorList>
            <person name="Goeker M."/>
        </authorList>
    </citation>
    <scope>NUCLEOTIDE SEQUENCE [LARGE SCALE GENOMIC DNA]</scope>
    <source>
        <strain evidence="12 13">DSM 25478</strain>
    </source>
</reference>
<dbReference type="OrthoDB" id="3173073at2"/>
<evidence type="ECO:0000256" key="6">
    <source>
        <dbReference type="ARBA" id="ARBA00022777"/>
    </source>
</evidence>
<dbReference type="PIRSF" id="PIRSF010376">
    <property type="entry name" value="IspE"/>
    <property type="match status" value="1"/>
</dbReference>
<dbReference type="RefSeq" id="WP_100423501.1">
    <property type="nucleotide sequence ID" value="NZ_BOOX01000023.1"/>
</dbReference>
<dbReference type="HAMAP" id="MF_00061">
    <property type="entry name" value="IspE"/>
    <property type="match status" value="1"/>
</dbReference>
<dbReference type="UniPathway" id="UPA00056">
    <property type="reaction ID" value="UER00094"/>
</dbReference>
<dbReference type="Gene3D" id="3.30.230.10">
    <property type="match status" value="1"/>
</dbReference>
<dbReference type="EC" id="2.7.1.148" evidence="2 9"/>
<comment type="pathway">
    <text evidence="9">Isoprenoid biosynthesis; isopentenyl diphosphate biosynthesis via DXP pathway; isopentenyl diphosphate from 1-deoxy-D-xylulose 5-phosphate: step 3/6.</text>
</comment>
<organism evidence="12 13">
    <name type="scientific">Sediminihabitans luteus</name>
    <dbReference type="NCBI Taxonomy" id="1138585"/>
    <lineage>
        <taxon>Bacteria</taxon>
        <taxon>Bacillati</taxon>
        <taxon>Actinomycetota</taxon>
        <taxon>Actinomycetes</taxon>
        <taxon>Micrococcales</taxon>
        <taxon>Cellulomonadaceae</taxon>
        <taxon>Sediminihabitans</taxon>
    </lineage>
</organism>
<keyword evidence="5 9" id="KW-0547">Nucleotide-binding</keyword>
<evidence type="ECO:0000313" key="12">
    <source>
        <dbReference type="EMBL" id="PJJ69852.1"/>
    </source>
</evidence>
<dbReference type="AlphaFoldDB" id="A0A2M9CDB5"/>
<accession>A0A2M9CDB5</accession>
<evidence type="ECO:0000259" key="11">
    <source>
        <dbReference type="Pfam" id="PF08544"/>
    </source>
</evidence>
<feature type="active site" evidence="9">
    <location>
        <position position="19"/>
    </location>
</feature>